<reference evidence="3 4" key="1">
    <citation type="submission" date="2020-08" db="EMBL/GenBank/DDBJ databases">
        <title>Sequencing the genomes of 1000 actinobacteria strains.</title>
        <authorList>
            <person name="Klenk H.-P."/>
        </authorList>
    </citation>
    <scope>NUCLEOTIDE SEQUENCE [LARGE SCALE GENOMIC DNA]</scope>
    <source>
        <strain evidence="3 4">DSM 45267</strain>
    </source>
</reference>
<keyword evidence="2 3" id="KW-0456">Lyase</keyword>
<comment type="similarity">
    <text evidence="1">Belongs to the aldolase LacD family.</text>
</comment>
<sequence length="306" mass="32230">MTSPTPYDLTDLARPSGGFAMLAVDQREALRLMFAGAEPAADGTTPDEVLRRVDDATLTEFKLAATRALTPYASGVLLDKQFVFDTAVDSGAVAPGCGLIAAADRFVPGNGEAVTDSVLDDTVDPHTVRTQGAVAMKLLVVWRPDEDAHRRVAMVERFVARCRAAGLVSIIEPVSKAPRRGGHWDWNAGVHAAADELGGLGADLYKSEVPLRGKADADVLHRECTRLGARIASPWVVLSSGVDADVFPRAVEVACAAGASGFLAGRAVWRACVGAANLPDALEADAVPRLQRLADLVDRAVSAPTR</sequence>
<dbReference type="Pfam" id="PF01791">
    <property type="entry name" value="DeoC"/>
    <property type="match status" value="1"/>
</dbReference>
<name>A0A839XNL3_9PSEU</name>
<dbReference type="EMBL" id="JACIBS010000001">
    <property type="protein sequence ID" value="MBB3664237.1"/>
    <property type="molecule type" value="Genomic_DNA"/>
</dbReference>
<dbReference type="SMART" id="SM01133">
    <property type="entry name" value="DeoC"/>
    <property type="match status" value="1"/>
</dbReference>
<dbReference type="Gene3D" id="3.20.20.70">
    <property type="entry name" value="Aldolase class I"/>
    <property type="match status" value="1"/>
</dbReference>
<evidence type="ECO:0000313" key="4">
    <source>
        <dbReference type="Proteomes" id="UP000564573"/>
    </source>
</evidence>
<evidence type="ECO:0000256" key="2">
    <source>
        <dbReference type="ARBA" id="ARBA00023239"/>
    </source>
</evidence>
<dbReference type="PANTHER" id="PTHR39340">
    <property type="entry name" value="SULFOFRUCTOSEPHOSPHATE ALDOLASE"/>
    <property type="match status" value="1"/>
</dbReference>
<keyword evidence="4" id="KW-1185">Reference proteome</keyword>
<proteinExistence type="inferred from homology"/>
<protein>
    <submittedName>
        <fullName evidence="3">Sulfofructosephosphate aldolase</fullName>
        <ecNumber evidence="3">4.1.2.57</ecNumber>
    </submittedName>
</protein>
<evidence type="ECO:0000313" key="3">
    <source>
        <dbReference type="EMBL" id="MBB3664237.1"/>
    </source>
</evidence>
<dbReference type="SUPFAM" id="SSF51569">
    <property type="entry name" value="Aldolase"/>
    <property type="match status" value="1"/>
</dbReference>
<accession>A0A839XNL3</accession>
<organism evidence="3 4">
    <name type="scientific">Prauserella sediminis</name>
    <dbReference type="NCBI Taxonomy" id="577680"/>
    <lineage>
        <taxon>Bacteria</taxon>
        <taxon>Bacillati</taxon>
        <taxon>Actinomycetota</taxon>
        <taxon>Actinomycetes</taxon>
        <taxon>Pseudonocardiales</taxon>
        <taxon>Pseudonocardiaceae</taxon>
        <taxon>Prauserella</taxon>
        <taxon>Prauserella salsuginis group</taxon>
    </lineage>
</organism>
<dbReference type="GO" id="GO:0061595">
    <property type="term" value="F:6-deoxy-6-sulfofructose-1-phosphate aldolase activity"/>
    <property type="evidence" value="ECO:0007669"/>
    <property type="project" value="TreeGrafter"/>
</dbReference>
<dbReference type="InterPro" id="IPR050552">
    <property type="entry name" value="LacD_aldolase"/>
</dbReference>
<dbReference type="AlphaFoldDB" id="A0A839XNL3"/>
<evidence type="ECO:0000256" key="1">
    <source>
        <dbReference type="ARBA" id="ARBA00008679"/>
    </source>
</evidence>
<dbReference type="GO" id="GO:1902777">
    <property type="term" value="P:6-sulfoquinovose(1-) catabolic process"/>
    <property type="evidence" value="ECO:0007669"/>
    <property type="project" value="TreeGrafter"/>
</dbReference>
<dbReference type="RefSeq" id="WP_323985247.1">
    <property type="nucleotide sequence ID" value="NZ_JACIBS010000001.1"/>
</dbReference>
<dbReference type="EC" id="4.1.2.57" evidence="3"/>
<dbReference type="Proteomes" id="UP000564573">
    <property type="component" value="Unassembled WGS sequence"/>
</dbReference>
<dbReference type="InterPro" id="IPR013785">
    <property type="entry name" value="Aldolase_TIM"/>
</dbReference>
<comment type="caution">
    <text evidence="3">The sequence shown here is derived from an EMBL/GenBank/DDBJ whole genome shotgun (WGS) entry which is preliminary data.</text>
</comment>
<dbReference type="InterPro" id="IPR002915">
    <property type="entry name" value="DeoC/FbaB/LacD_aldolase"/>
</dbReference>
<dbReference type="PANTHER" id="PTHR39340:SF1">
    <property type="entry name" value="SULFOFRUCTOSEPHOSPHATE ALDOLASE"/>
    <property type="match status" value="1"/>
</dbReference>
<gene>
    <name evidence="3" type="ORF">FB384_003141</name>
</gene>